<comment type="caution">
    <text evidence="24">The sequence shown here is derived from an EMBL/GenBank/DDBJ whole genome shotgun (WGS) entry which is preliminary data.</text>
</comment>
<keyword evidence="4 19" id="KW-0813">Transport</keyword>
<dbReference type="SUPFAM" id="SSF46626">
    <property type="entry name" value="Cytochrome c"/>
    <property type="match status" value="2"/>
</dbReference>
<dbReference type="PRINTS" id="PR00605">
    <property type="entry name" value="CYTCHROMECIC"/>
</dbReference>
<dbReference type="InterPro" id="IPR036909">
    <property type="entry name" value="Cyt_c-like_dom_sf"/>
</dbReference>
<dbReference type="InterPro" id="IPR004678">
    <property type="entry name" value="Cyt_c_oxidase_cbb3_su3"/>
</dbReference>
<dbReference type="NCBIfam" id="TIGR00782">
    <property type="entry name" value="ccoP"/>
    <property type="match status" value="1"/>
</dbReference>
<feature type="binding site" description="covalent" evidence="21">
    <location>
        <position position="232"/>
    </location>
    <ligand>
        <name>heme c</name>
        <dbReference type="ChEBI" id="CHEBI:61717"/>
        <label>2</label>
    </ligand>
</feature>
<evidence type="ECO:0000259" key="23">
    <source>
        <dbReference type="PROSITE" id="PS51007"/>
    </source>
</evidence>
<evidence type="ECO:0000256" key="14">
    <source>
        <dbReference type="ARBA" id="ARBA00022989"/>
    </source>
</evidence>
<keyword evidence="25" id="KW-1185">Reference proteome</keyword>
<evidence type="ECO:0000256" key="17">
    <source>
        <dbReference type="ARBA" id="ARBA00023065"/>
    </source>
</evidence>
<dbReference type="GO" id="GO:1902600">
    <property type="term" value="P:proton transmembrane transport"/>
    <property type="evidence" value="ECO:0007669"/>
    <property type="project" value="UniProtKB-KW"/>
</dbReference>
<evidence type="ECO:0000256" key="8">
    <source>
        <dbReference type="ARBA" id="ARBA00022660"/>
    </source>
</evidence>
<dbReference type="GO" id="GO:0006119">
    <property type="term" value="P:oxidative phosphorylation"/>
    <property type="evidence" value="ECO:0007669"/>
    <property type="project" value="UniProtKB-UniPathway"/>
</dbReference>
<feature type="binding site" description="covalent" evidence="21">
    <location>
        <position position="229"/>
    </location>
    <ligand>
        <name>heme c</name>
        <dbReference type="ChEBI" id="CHEBI:61717"/>
        <label>2</label>
    </ligand>
</feature>
<dbReference type="GO" id="GO:0005886">
    <property type="term" value="C:plasma membrane"/>
    <property type="evidence" value="ECO:0007669"/>
    <property type="project" value="UniProtKB-SubCell"/>
</dbReference>
<keyword evidence="14 22" id="KW-1133">Transmembrane helix</keyword>
<evidence type="ECO:0000313" key="24">
    <source>
        <dbReference type="EMBL" id="KAA5805365.1"/>
    </source>
</evidence>
<evidence type="ECO:0000256" key="7">
    <source>
        <dbReference type="ARBA" id="ARBA00022617"/>
    </source>
</evidence>
<dbReference type="InterPro" id="IPR050597">
    <property type="entry name" value="Cytochrome_c_Oxidase_Subunit"/>
</dbReference>
<evidence type="ECO:0000256" key="11">
    <source>
        <dbReference type="ARBA" id="ARBA00022737"/>
    </source>
</evidence>
<feature type="binding site" description="covalent" evidence="21">
    <location>
        <position position="134"/>
    </location>
    <ligand>
        <name>heme c</name>
        <dbReference type="ChEBI" id="CHEBI:61717"/>
        <label>1</label>
    </ligand>
</feature>
<evidence type="ECO:0000256" key="2">
    <source>
        <dbReference type="ARBA" id="ARBA00004673"/>
    </source>
</evidence>
<feature type="binding site" description="axial binding residue" evidence="20">
    <location>
        <position position="183"/>
    </location>
    <ligand>
        <name>heme c</name>
        <dbReference type="ChEBI" id="CHEBI:61717"/>
        <label>2</label>
    </ligand>
    <ligandPart>
        <name>Fe</name>
        <dbReference type="ChEBI" id="CHEBI:18248"/>
    </ligandPart>
</feature>
<dbReference type="Gene3D" id="1.10.760.10">
    <property type="entry name" value="Cytochrome c-like domain"/>
    <property type="match status" value="2"/>
</dbReference>
<keyword evidence="16 19" id="KW-0408">Iron</keyword>
<dbReference type="GO" id="GO:0020037">
    <property type="term" value="F:heme binding"/>
    <property type="evidence" value="ECO:0007669"/>
    <property type="project" value="InterPro"/>
</dbReference>
<dbReference type="RefSeq" id="WP_150022397.1">
    <property type="nucleotide sequence ID" value="NZ_VWOJ01000001.1"/>
</dbReference>
<dbReference type="UniPathway" id="UPA00705"/>
<reference evidence="24 25" key="1">
    <citation type="submission" date="2019-09" db="EMBL/GenBank/DDBJ databases">
        <authorList>
            <person name="Kevbrin V."/>
            <person name="Grouzdev D.S."/>
        </authorList>
    </citation>
    <scope>NUCLEOTIDE SEQUENCE [LARGE SCALE GENOMIC DNA]</scope>
    <source>
        <strain evidence="24 25">G-192</strain>
    </source>
</reference>
<dbReference type="PANTHER" id="PTHR33751:SF1">
    <property type="entry name" value="CBB3-TYPE CYTOCHROME C OXIDASE SUBUNIT FIXP"/>
    <property type="match status" value="1"/>
</dbReference>
<dbReference type="Gene3D" id="6.10.280.130">
    <property type="match status" value="1"/>
</dbReference>
<dbReference type="PIRSF" id="PIRSF000006">
    <property type="entry name" value="Cbb3-Cox_fixP"/>
    <property type="match status" value="1"/>
</dbReference>
<dbReference type="Pfam" id="PF14715">
    <property type="entry name" value="FixP_N"/>
    <property type="match status" value="1"/>
</dbReference>
<comment type="similarity">
    <text evidence="3 19">Belongs to the CcoP / FixP family.</text>
</comment>
<keyword evidence="11" id="KW-0677">Repeat</keyword>
<evidence type="ECO:0000256" key="19">
    <source>
        <dbReference type="PIRNR" id="PIRNR000006"/>
    </source>
</evidence>
<keyword evidence="15 19" id="KW-0560">Oxidoreductase</keyword>
<dbReference type="GO" id="GO:0016491">
    <property type="term" value="F:oxidoreductase activity"/>
    <property type="evidence" value="ECO:0007669"/>
    <property type="project" value="UniProtKB-KW"/>
</dbReference>
<evidence type="ECO:0000256" key="21">
    <source>
        <dbReference type="PIRSR" id="PIRSR000006-2"/>
    </source>
</evidence>
<evidence type="ECO:0000256" key="1">
    <source>
        <dbReference type="ARBA" id="ARBA00004533"/>
    </source>
</evidence>
<feature type="transmembrane region" description="Helical" evidence="22">
    <location>
        <begin position="35"/>
        <end position="53"/>
    </location>
</feature>
<evidence type="ECO:0000256" key="22">
    <source>
        <dbReference type="SAM" id="Phobius"/>
    </source>
</evidence>
<evidence type="ECO:0000256" key="4">
    <source>
        <dbReference type="ARBA" id="ARBA00022448"/>
    </source>
</evidence>
<comment type="cofactor">
    <cofactor evidence="19 21">
        <name>heme c</name>
        <dbReference type="ChEBI" id="CHEBI:61717"/>
    </cofactor>
    <text evidence="19 21">Binds 2 heme C groups per subunit.</text>
</comment>
<evidence type="ECO:0000256" key="3">
    <source>
        <dbReference type="ARBA" id="ARBA00006113"/>
    </source>
</evidence>
<evidence type="ECO:0000256" key="13">
    <source>
        <dbReference type="ARBA" id="ARBA00022982"/>
    </source>
</evidence>
<dbReference type="Pfam" id="PF00034">
    <property type="entry name" value="Cytochrom_C"/>
    <property type="match status" value="1"/>
</dbReference>
<keyword evidence="17 19" id="KW-0406">Ion transport</keyword>
<protein>
    <recommendedName>
        <fullName evidence="19">Cbb3-type cytochrome c oxidase subunit</fullName>
    </recommendedName>
</protein>
<evidence type="ECO:0000256" key="18">
    <source>
        <dbReference type="ARBA" id="ARBA00023136"/>
    </source>
</evidence>
<dbReference type="AlphaFoldDB" id="A0A5M6ZN71"/>
<dbReference type="Proteomes" id="UP000325122">
    <property type="component" value="Unassembled WGS sequence"/>
</dbReference>
<feature type="binding site" description="covalent" evidence="21">
    <location>
        <position position="131"/>
    </location>
    <ligand>
        <name>heme c</name>
        <dbReference type="ChEBI" id="CHEBI:61717"/>
        <label>1</label>
    </ligand>
</feature>
<keyword evidence="18 19" id="KW-0472">Membrane</keyword>
<dbReference type="Pfam" id="PF13442">
    <property type="entry name" value="Cytochrome_CBB3"/>
    <property type="match status" value="1"/>
</dbReference>
<comment type="function">
    <text evidence="19">C-type cytochrome. Part of the cbb3-type cytochrome c oxidase complex.</text>
</comment>
<feature type="binding site" description="axial binding residue" evidence="20">
    <location>
        <position position="135"/>
    </location>
    <ligand>
        <name>heme c</name>
        <dbReference type="ChEBI" id="CHEBI:61717"/>
        <label>1</label>
    </ligand>
    <ligandPart>
        <name>Fe</name>
        <dbReference type="ChEBI" id="CHEBI:18248"/>
    </ligandPart>
</feature>
<evidence type="ECO:0000256" key="9">
    <source>
        <dbReference type="ARBA" id="ARBA00022692"/>
    </source>
</evidence>
<evidence type="ECO:0000313" key="25">
    <source>
        <dbReference type="Proteomes" id="UP000325122"/>
    </source>
</evidence>
<keyword evidence="12 19" id="KW-0375">Hydrogen ion transport</keyword>
<evidence type="ECO:0000256" key="16">
    <source>
        <dbReference type="ARBA" id="ARBA00023004"/>
    </source>
</evidence>
<keyword evidence="8 19" id="KW-0679">Respiratory chain</keyword>
<feature type="domain" description="Cytochrome c" evidence="23">
    <location>
        <begin position="216"/>
        <end position="297"/>
    </location>
</feature>
<comment type="pathway">
    <text evidence="2 19">Energy metabolism; oxidative phosphorylation.</text>
</comment>
<keyword evidence="7 19" id="KW-0349">Heme</keyword>
<dbReference type="InterPro" id="IPR009056">
    <property type="entry name" value="Cyt_c-like_dom"/>
</dbReference>
<accession>A0A5M6ZN71</accession>
<dbReference type="EMBL" id="VWOJ01000001">
    <property type="protein sequence ID" value="KAA5805365.1"/>
    <property type="molecule type" value="Genomic_DNA"/>
</dbReference>
<dbReference type="PANTHER" id="PTHR33751">
    <property type="entry name" value="CBB3-TYPE CYTOCHROME C OXIDASE SUBUNIT FIXP"/>
    <property type="match status" value="1"/>
</dbReference>
<sequence>MAEHDKPPVDEISGVETTGHEWDGITELDNPLPRWWLWCFYASIVWAIGYMIFMPALPAPPGFDGHTRGLRNHSERANVAVALADLEARRGPMFAQLQQTVDEGGVVAVLNDGDLLNFTLAAGRSAFGDNCATCHGVGGGGFTGYPNLRDDDWIWGGSFDDIRHTIVAGIRWEEHPETRFSEMPAFGRDQLLSREEINAVTDYVMTLSSLTVSENADLALGAEIYQRECASCHMDDGRGDQSIGAPNLTNNIWLYGGSREQIRHAIHRGPYGVMPAWEQRLPEPVITALAAYVYLLGGGETLQQREAGLAPQMAAETASAG</sequence>
<dbReference type="InterPro" id="IPR008168">
    <property type="entry name" value="Cyt_C_IC"/>
</dbReference>
<keyword evidence="6 19" id="KW-0997">Cell inner membrane</keyword>
<evidence type="ECO:0000256" key="20">
    <source>
        <dbReference type="PIRSR" id="PIRSR000006-1"/>
    </source>
</evidence>
<keyword evidence="5 19" id="KW-1003">Cell membrane</keyword>
<dbReference type="InterPro" id="IPR038414">
    <property type="entry name" value="CcoP_N_sf"/>
</dbReference>
<keyword evidence="9 22" id="KW-0812">Transmembrane</keyword>
<comment type="subunit">
    <text evidence="19">Component of the cbb3-type cytochrome c oxidase.</text>
</comment>
<dbReference type="InterPro" id="IPR032858">
    <property type="entry name" value="CcoP_N"/>
</dbReference>
<comment type="subcellular location">
    <subcellularLocation>
        <location evidence="1 19">Cell inner membrane</location>
    </subcellularLocation>
</comment>
<name>A0A5M6ZN71_9PROT</name>
<feature type="domain" description="Cytochrome c" evidence="23">
    <location>
        <begin position="118"/>
        <end position="208"/>
    </location>
</feature>
<dbReference type="PROSITE" id="PS51007">
    <property type="entry name" value="CYTC"/>
    <property type="match status" value="2"/>
</dbReference>
<feature type="binding site" description="axial binding residue" evidence="20">
    <location>
        <position position="274"/>
    </location>
    <ligand>
        <name>heme c</name>
        <dbReference type="ChEBI" id="CHEBI:61717"/>
        <label>1</label>
    </ligand>
    <ligandPart>
        <name>Fe</name>
        <dbReference type="ChEBI" id="CHEBI:18248"/>
    </ligandPart>
</feature>
<evidence type="ECO:0000256" key="15">
    <source>
        <dbReference type="ARBA" id="ARBA00023002"/>
    </source>
</evidence>
<evidence type="ECO:0000256" key="5">
    <source>
        <dbReference type="ARBA" id="ARBA00022475"/>
    </source>
</evidence>
<dbReference type="GO" id="GO:0009055">
    <property type="term" value="F:electron transfer activity"/>
    <property type="evidence" value="ECO:0007669"/>
    <property type="project" value="InterPro"/>
</dbReference>
<keyword evidence="10 19" id="KW-0479">Metal-binding</keyword>
<feature type="binding site" description="axial binding residue" evidence="20">
    <location>
        <position position="233"/>
    </location>
    <ligand>
        <name>heme c</name>
        <dbReference type="ChEBI" id="CHEBI:61717"/>
        <label>2</label>
    </ligand>
    <ligandPart>
        <name>Fe</name>
        <dbReference type="ChEBI" id="CHEBI:18248"/>
    </ligandPart>
</feature>
<evidence type="ECO:0000256" key="12">
    <source>
        <dbReference type="ARBA" id="ARBA00022781"/>
    </source>
</evidence>
<keyword evidence="13 19" id="KW-0249">Electron transport</keyword>
<gene>
    <name evidence="24" type="primary">ccoP</name>
    <name evidence="24" type="ORF">F1654_05140</name>
</gene>
<evidence type="ECO:0000256" key="6">
    <source>
        <dbReference type="ARBA" id="ARBA00022519"/>
    </source>
</evidence>
<evidence type="ECO:0000256" key="10">
    <source>
        <dbReference type="ARBA" id="ARBA00022723"/>
    </source>
</evidence>
<proteinExistence type="inferred from homology"/>
<organism evidence="24 25">
    <name type="scientific">Alkalicaulis satelles</name>
    <dbReference type="NCBI Taxonomy" id="2609175"/>
    <lineage>
        <taxon>Bacteria</taxon>
        <taxon>Pseudomonadati</taxon>
        <taxon>Pseudomonadota</taxon>
        <taxon>Alphaproteobacteria</taxon>
        <taxon>Maricaulales</taxon>
        <taxon>Maricaulaceae</taxon>
        <taxon>Alkalicaulis</taxon>
    </lineage>
</organism>
<dbReference type="GO" id="GO:0005506">
    <property type="term" value="F:iron ion binding"/>
    <property type="evidence" value="ECO:0007669"/>
    <property type="project" value="InterPro"/>
</dbReference>